<accession>A0ABN2HSN2</accession>
<proteinExistence type="predicted"/>
<keyword evidence="3" id="KW-1185">Reference proteome</keyword>
<evidence type="ECO:0000313" key="2">
    <source>
        <dbReference type="EMBL" id="GAA1692826.1"/>
    </source>
</evidence>
<organism evidence="2 3">
    <name type="scientific">Fodinicola feengrottensis</name>
    <dbReference type="NCBI Taxonomy" id="435914"/>
    <lineage>
        <taxon>Bacteria</taxon>
        <taxon>Bacillati</taxon>
        <taxon>Actinomycetota</taxon>
        <taxon>Actinomycetes</taxon>
        <taxon>Mycobacteriales</taxon>
        <taxon>Fodinicola</taxon>
    </lineage>
</organism>
<feature type="domain" description="YbaK/aminoacyl-tRNA synthetase-associated" evidence="1">
    <location>
        <begin position="30"/>
        <end position="147"/>
    </location>
</feature>
<dbReference type="CDD" id="cd04333">
    <property type="entry name" value="ProX_deacylase"/>
    <property type="match status" value="1"/>
</dbReference>
<dbReference type="EMBL" id="BAAANY010000019">
    <property type="protein sequence ID" value="GAA1692826.1"/>
    <property type="molecule type" value="Genomic_DNA"/>
</dbReference>
<reference evidence="2 3" key="1">
    <citation type="journal article" date="2019" name="Int. J. Syst. Evol. Microbiol.">
        <title>The Global Catalogue of Microorganisms (GCM) 10K type strain sequencing project: providing services to taxonomists for standard genome sequencing and annotation.</title>
        <authorList>
            <consortium name="The Broad Institute Genomics Platform"/>
            <consortium name="The Broad Institute Genome Sequencing Center for Infectious Disease"/>
            <person name="Wu L."/>
            <person name="Ma J."/>
        </authorList>
    </citation>
    <scope>NUCLEOTIDE SEQUENCE [LARGE SCALE GENOMIC DNA]</scope>
    <source>
        <strain evidence="2 3">JCM 14718</strain>
    </source>
</reference>
<dbReference type="SUPFAM" id="SSF55826">
    <property type="entry name" value="YbaK/ProRS associated domain"/>
    <property type="match status" value="1"/>
</dbReference>
<dbReference type="PANTHER" id="PTHR30411">
    <property type="entry name" value="CYTOPLASMIC PROTEIN"/>
    <property type="match status" value="1"/>
</dbReference>
<gene>
    <name evidence="2" type="ORF">GCM10009765_47730</name>
</gene>
<name>A0ABN2HSN2_9ACTN</name>
<evidence type="ECO:0000313" key="3">
    <source>
        <dbReference type="Proteomes" id="UP001500618"/>
    </source>
</evidence>
<sequence length="162" mass="16590">MSSHDHPNVQKIAAALAEAGAPGQIKILPEAVHTAALAAAALGIEVGQIANSLVFDADGQPLLVLTSGAHRVDTAAVAEKLGVQKIKRASADFVRQHTGQVIGGVAPLGHPAPIRTLVDADLRQYDQVWAAAGVPQSVFPTTFDELVALTGGMPAQVASPNT</sequence>
<protein>
    <submittedName>
        <fullName evidence="2">YbaK/EbsC family protein</fullName>
    </submittedName>
</protein>
<dbReference type="RefSeq" id="WP_344312697.1">
    <property type="nucleotide sequence ID" value="NZ_BAAANY010000019.1"/>
</dbReference>
<evidence type="ECO:0000259" key="1">
    <source>
        <dbReference type="Pfam" id="PF04073"/>
    </source>
</evidence>
<dbReference type="Pfam" id="PF04073">
    <property type="entry name" value="tRNA_edit"/>
    <property type="match status" value="1"/>
</dbReference>
<dbReference type="PANTHER" id="PTHR30411:SF1">
    <property type="entry name" value="CYTOPLASMIC PROTEIN"/>
    <property type="match status" value="1"/>
</dbReference>
<dbReference type="Proteomes" id="UP001500618">
    <property type="component" value="Unassembled WGS sequence"/>
</dbReference>
<dbReference type="Gene3D" id="3.90.960.10">
    <property type="entry name" value="YbaK/aminoacyl-tRNA synthetase-associated domain"/>
    <property type="match status" value="1"/>
</dbReference>
<comment type="caution">
    <text evidence="2">The sequence shown here is derived from an EMBL/GenBank/DDBJ whole genome shotgun (WGS) entry which is preliminary data.</text>
</comment>
<dbReference type="InterPro" id="IPR036754">
    <property type="entry name" value="YbaK/aa-tRNA-synt-asso_dom_sf"/>
</dbReference>
<dbReference type="InterPro" id="IPR007214">
    <property type="entry name" value="YbaK/aa-tRNA-synth-assoc-dom"/>
</dbReference>